<keyword evidence="7" id="KW-0460">Magnesium</keyword>
<dbReference type="GO" id="GO:0061599">
    <property type="term" value="F:molybdopterin molybdotransferase activity"/>
    <property type="evidence" value="ECO:0007669"/>
    <property type="project" value="UniProtKB-UniRule"/>
</dbReference>
<dbReference type="NCBIfam" id="NF045515">
    <property type="entry name" value="Glp_gephyrin"/>
    <property type="match status" value="1"/>
</dbReference>
<gene>
    <name evidence="10" type="ORF">IF651_06525</name>
</gene>
<dbReference type="RefSeq" id="WP_191828299.1">
    <property type="nucleotide sequence ID" value="NZ_JACYHB010000004.1"/>
</dbReference>
<comment type="catalytic activity">
    <reaction evidence="6">
        <text>adenylyl-molybdopterin + molybdate = Mo-molybdopterin + AMP + H(+)</text>
        <dbReference type="Rhea" id="RHEA:35047"/>
        <dbReference type="ChEBI" id="CHEBI:15378"/>
        <dbReference type="ChEBI" id="CHEBI:36264"/>
        <dbReference type="ChEBI" id="CHEBI:62727"/>
        <dbReference type="ChEBI" id="CHEBI:71302"/>
        <dbReference type="ChEBI" id="CHEBI:456215"/>
        <dbReference type="EC" id="2.10.1.1"/>
    </reaction>
</comment>
<evidence type="ECO:0000256" key="3">
    <source>
        <dbReference type="ARBA" id="ARBA00010763"/>
    </source>
</evidence>
<accession>A0A927G8W2</accession>
<dbReference type="Gene3D" id="2.170.190.11">
    <property type="entry name" value="Molybdopterin biosynthesis moea protein, domain 3"/>
    <property type="match status" value="1"/>
</dbReference>
<dbReference type="InterPro" id="IPR036135">
    <property type="entry name" value="MoeA_linker/N_sf"/>
</dbReference>
<dbReference type="InterPro" id="IPR001453">
    <property type="entry name" value="MoaB/Mog_dom"/>
</dbReference>
<dbReference type="Proteomes" id="UP000610846">
    <property type="component" value="Unassembled WGS sequence"/>
</dbReference>
<dbReference type="SUPFAM" id="SSF63867">
    <property type="entry name" value="MoeA C-terminal domain-like"/>
    <property type="match status" value="1"/>
</dbReference>
<sequence length="479" mass="47978">MADPAPRAPSTRRRTMAEHLEDVLALVAPAPVADLGLDDAVGGVLAADVASLLDSPAFDASAMDGYAVRSADLSGATPGAPVTLRLVADVPAGGNLGDGPSPRVGPGEAARIMTGAPVPAGADVVVPVEETSTGRFVAGGPRGATVTLPVGRSTTPRRAHVRRRAEDVRRGDVVLAAGSTLTARHVSVAASAGYATLPVHRRPRVAVLSTGSELVPAGEVPGPGCLPDSNSVLLAAAAREAGAVVVRRGGVGDTVAELAAALDDVLGAAWPDDAGSAAARPDLVVTTGGVSAGAFDVARELLGSAPDAPDAPDASDALDVPDPLAPGRSTGPAAGAVTDARVVAVGMQPGKPQGLARWRGVPWLALPGNPVSAFVSFELFVRPAIDRLRGVREPRRTLVTRAAGEGWASPVGREQLVLVRHTGLDDARVVPAGRHGDGGGPGSGSHRLSALVHADAVAVVPADVTAVVPGDSLQVFLLD</sequence>
<keyword evidence="7" id="KW-0479">Metal-binding</keyword>
<evidence type="ECO:0000256" key="5">
    <source>
        <dbReference type="ARBA" id="ARBA00023150"/>
    </source>
</evidence>
<comment type="function">
    <text evidence="1 7">Catalyzes the insertion of molybdate into adenylated molybdopterin with the concomitant release of AMP.</text>
</comment>
<dbReference type="Gene3D" id="3.40.980.10">
    <property type="entry name" value="MoaB/Mog-like domain"/>
    <property type="match status" value="2"/>
</dbReference>
<keyword evidence="11" id="KW-1185">Reference proteome</keyword>
<feature type="compositionally biased region" description="Low complexity" evidence="8">
    <location>
        <begin position="304"/>
        <end position="326"/>
    </location>
</feature>
<dbReference type="InterPro" id="IPR005111">
    <property type="entry name" value="MoeA_C_domain_IV"/>
</dbReference>
<dbReference type="PANTHER" id="PTHR10192">
    <property type="entry name" value="MOLYBDOPTERIN BIOSYNTHESIS PROTEIN"/>
    <property type="match status" value="1"/>
</dbReference>
<dbReference type="SUPFAM" id="SSF63882">
    <property type="entry name" value="MoeA N-terminal region -like"/>
    <property type="match status" value="1"/>
</dbReference>
<dbReference type="Pfam" id="PF00994">
    <property type="entry name" value="MoCF_biosynth"/>
    <property type="match status" value="1"/>
</dbReference>
<reference evidence="10" key="2">
    <citation type="submission" date="2020-09" db="EMBL/GenBank/DDBJ databases">
        <authorList>
            <person name="Yu Y."/>
        </authorList>
    </citation>
    <scope>NUCLEOTIDE SEQUENCE</scope>
    <source>
        <strain evidence="10">KCTC 49039</strain>
    </source>
</reference>
<dbReference type="CDD" id="cd00887">
    <property type="entry name" value="MoeA"/>
    <property type="match status" value="1"/>
</dbReference>
<evidence type="ECO:0000256" key="4">
    <source>
        <dbReference type="ARBA" id="ARBA00022505"/>
    </source>
</evidence>
<name>A0A927G8W2_9MICO</name>
<protein>
    <recommendedName>
        <fullName evidence="7">Molybdopterin molybdenumtransferase</fullName>
        <ecNumber evidence="7">2.10.1.1</ecNumber>
    </recommendedName>
</protein>
<evidence type="ECO:0000256" key="6">
    <source>
        <dbReference type="ARBA" id="ARBA00047317"/>
    </source>
</evidence>
<dbReference type="EC" id="2.10.1.1" evidence="7"/>
<feature type="domain" description="MoaB/Mog" evidence="9">
    <location>
        <begin position="206"/>
        <end position="387"/>
    </location>
</feature>
<comment type="caution">
    <text evidence="10">The sequence shown here is derived from an EMBL/GenBank/DDBJ whole genome shotgun (WGS) entry which is preliminary data.</text>
</comment>
<organism evidence="10 11">
    <name type="scientific">Cellulosimicrobium arenosum</name>
    <dbReference type="NCBI Taxonomy" id="2708133"/>
    <lineage>
        <taxon>Bacteria</taxon>
        <taxon>Bacillati</taxon>
        <taxon>Actinomycetota</taxon>
        <taxon>Actinomycetes</taxon>
        <taxon>Micrococcales</taxon>
        <taxon>Promicromonosporaceae</taxon>
        <taxon>Cellulosimicrobium</taxon>
    </lineage>
</organism>
<dbReference type="AlphaFoldDB" id="A0A927G8W2"/>
<evidence type="ECO:0000256" key="2">
    <source>
        <dbReference type="ARBA" id="ARBA00005046"/>
    </source>
</evidence>
<evidence type="ECO:0000259" key="9">
    <source>
        <dbReference type="SMART" id="SM00852"/>
    </source>
</evidence>
<dbReference type="EMBL" id="JACYHB010000004">
    <property type="protein sequence ID" value="MBD8078709.1"/>
    <property type="molecule type" value="Genomic_DNA"/>
</dbReference>
<feature type="region of interest" description="Disordered" evidence="8">
    <location>
        <begin position="303"/>
        <end position="333"/>
    </location>
</feature>
<dbReference type="InterPro" id="IPR036688">
    <property type="entry name" value="MoeA_C_domain_IV_sf"/>
</dbReference>
<dbReference type="Gene3D" id="3.90.105.10">
    <property type="entry name" value="Molybdopterin biosynthesis moea protein, domain 2"/>
    <property type="match status" value="1"/>
</dbReference>
<comment type="similarity">
    <text evidence="3 7">Belongs to the MoeA family.</text>
</comment>
<evidence type="ECO:0000256" key="1">
    <source>
        <dbReference type="ARBA" id="ARBA00002901"/>
    </source>
</evidence>
<proteinExistence type="inferred from homology"/>
<dbReference type="PANTHER" id="PTHR10192:SF5">
    <property type="entry name" value="GEPHYRIN"/>
    <property type="match status" value="1"/>
</dbReference>
<dbReference type="SMART" id="SM00852">
    <property type="entry name" value="MoCF_biosynth"/>
    <property type="match status" value="1"/>
</dbReference>
<evidence type="ECO:0000313" key="11">
    <source>
        <dbReference type="Proteomes" id="UP000610846"/>
    </source>
</evidence>
<evidence type="ECO:0000256" key="8">
    <source>
        <dbReference type="SAM" id="MobiDB-lite"/>
    </source>
</evidence>
<dbReference type="GO" id="GO:0046872">
    <property type="term" value="F:metal ion binding"/>
    <property type="evidence" value="ECO:0007669"/>
    <property type="project" value="UniProtKB-UniRule"/>
</dbReference>
<dbReference type="Pfam" id="PF03454">
    <property type="entry name" value="MoeA_C"/>
    <property type="match status" value="1"/>
</dbReference>
<keyword evidence="4 7" id="KW-0500">Molybdenum</keyword>
<dbReference type="GO" id="GO:0005829">
    <property type="term" value="C:cytosol"/>
    <property type="evidence" value="ECO:0007669"/>
    <property type="project" value="TreeGrafter"/>
</dbReference>
<keyword evidence="5 7" id="KW-0501">Molybdenum cofactor biosynthesis</keyword>
<dbReference type="Gene3D" id="2.40.340.10">
    <property type="entry name" value="MoeA, C-terminal, domain IV"/>
    <property type="match status" value="1"/>
</dbReference>
<comment type="pathway">
    <text evidence="2 7">Cofactor biosynthesis; molybdopterin biosynthesis.</text>
</comment>
<evidence type="ECO:0000313" key="10">
    <source>
        <dbReference type="EMBL" id="MBD8078709.1"/>
    </source>
</evidence>
<comment type="cofactor">
    <cofactor evidence="7">
        <name>Mg(2+)</name>
        <dbReference type="ChEBI" id="CHEBI:18420"/>
    </cofactor>
</comment>
<evidence type="ECO:0000256" key="7">
    <source>
        <dbReference type="RuleBase" id="RU365090"/>
    </source>
</evidence>
<dbReference type="InterPro" id="IPR038987">
    <property type="entry name" value="MoeA-like"/>
</dbReference>
<reference evidence="10" key="1">
    <citation type="journal article" date="2018" name="Curr. Microbiol.">
        <title>Cellulosimicrobium arenosum sp. nov., Isolated from Marine Sediment Sand.</title>
        <authorList>
            <person name="Oh M."/>
            <person name="Kim J.H."/>
            <person name="Yoon J.H."/>
            <person name="Schumann P."/>
            <person name="Kim W."/>
        </authorList>
    </citation>
    <scope>NUCLEOTIDE SEQUENCE</scope>
    <source>
        <strain evidence="10">KCTC 49039</strain>
    </source>
</reference>
<keyword evidence="7" id="KW-0808">Transferase</keyword>
<dbReference type="SUPFAM" id="SSF53218">
    <property type="entry name" value="Molybdenum cofactor biosynthesis proteins"/>
    <property type="match status" value="1"/>
</dbReference>
<dbReference type="InterPro" id="IPR005110">
    <property type="entry name" value="MoeA_linker/N"/>
</dbReference>
<dbReference type="GO" id="GO:0006777">
    <property type="term" value="P:Mo-molybdopterin cofactor biosynthetic process"/>
    <property type="evidence" value="ECO:0007669"/>
    <property type="project" value="UniProtKB-UniRule"/>
</dbReference>
<dbReference type="Pfam" id="PF03453">
    <property type="entry name" value="MoeA_N"/>
    <property type="match status" value="1"/>
</dbReference>
<dbReference type="InterPro" id="IPR036425">
    <property type="entry name" value="MoaB/Mog-like_dom_sf"/>
</dbReference>